<dbReference type="GO" id="GO:0008732">
    <property type="term" value="F:L-allo-threonine aldolase activity"/>
    <property type="evidence" value="ECO:0007669"/>
    <property type="project" value="TreeGrafter"/>
</dbReference>
<keyword evidence="4" id="KW-0663">Pyridoxal phosphate</keyword>
<dbReference type="Gene3D" id="3.40.640.10">
    <property type="entry name" value="Type I PLP-dependent aspartate aminotransferase-like (Major domain)"/>
    <property type="match status" value="1"/>
</dbReference>
<dbReference type="GO" id="GO:0005829">
    <property type="term" value="C:cytosol"/>
    <property type="evidence" value="ECO:0007669"/>
    <property type="project" value="TreeGrafter"/>
</dbReference>
<dbReference type="InterPro" id="IPR001597">
    <property type="entry name" value="ArAA_b-elim_lyase/Thr_aldolase"/>
</dbReference>
<dbReference type="GO" id="GO:0006545">
    <property type="term" value="P:glycine biosynthetic process"/>
    <property type="evidence" value="ECO:0007669"/>
    <property type="project" value="TreeGrafter"/>
</dbReference>
<evidence type="ECO:0000313" key="7">
    <source>
        <dbReference type="Proteomes" id="UP000540787"/>
    </source>
</evidence>
<dbReference type="Pfam" id="PF01212">
    <property type="entry name" value="Beta_elim_lyase"/>
    <property type="match status" value="1"/>
</dbReference>
<dbReference type="AlphaFoldDB" id="A0A7X0CCI8"/>
<dbReference type="Proteomes" id="UP000540787">
    <property type="component" value="Unassembled WGS sequence"/>
</dbReference>
<evidence type="ECO:0000313" key="6">
    <source>
        <dbReference type="EMBL" id="MBB6132986.1"/>
    </source>
</evidence>
<protein>
    <submittedName>
        <fullName evidence="6">Threonine aldolase</fullName>
    </submittedName>
</protein>
<dbReference type="InterPro" id="IPR015424">
    <property type="entry name" value="PyrdxlP-dep_Trfase"/>
</dbReference>
<comment type="cofactor">
    <cofactor evidence="1">
        <name>pyridoxal 5'-phosphate</name>
        <dbReference type="ChEBI" id="CHEBI:597326"/>
    </cofactor>
</comment>
<dbReference type="InterPro" id="IPR015421">
    <property type="entry name" value="PyrdxlP-dep_Trfase_major"/>
</dbReference>
<comment type="similarity">
    <text evidence="2">Belongs to the threonine aldolase family.</text>
</comment>
<dbReference type="SUPFAM" id="SSF53383">
    <property type="entry name" value="PLP-dependent transferases"/>
    <property type="match status" value="1"/>
</dbReference>
<evidence type="ECO:0000256" key="4">
    <source>
        <dbReference type="ARBA" id="ARBA00022898"/>
    </source>
</evidence>
<reference evidence="6 7" key="1">
    <citation type="submission" date="2020-08" db="EMBL/GenBank/DDBJ databases">
        <title>The Agave Microbiome: Exploring the role of microbial communities in plant adaptations to desert environments.</title>
        <authorList>
            <person name="Partida-Martinez L.P."/>
        </authorList>
    </citation>
    <scope>NUCLEOTIDE SEQUENCE [LARGE SCALE GENOMIC DNA]</scope>
    <source>
        <strain evidence="6 7">AT3.2</strain>
    </source>
</reference>
<dbReference type="RefSeq" id="WP_183551996.1">
    <property type="nucleotide sequence ID" value="NZ_JACHBX010000001.1"/>
</dbReference>
<dbReference type="Gene3D" id="3.90.1150.10">
    <property type="entry name" value="Aspartate Aminotransferase, domain 1"/>
    <property type="match status" value="1"/>
</dbReference>
<evidence type="ECO:0000256" key="1">
    <source>
        <dbReference type="ARBA" id="ARBA00001933"/>
    </source>
</evidence>
<evidence type="ECO:0000256" key="3">
    <source>
        <dbReference type="ARBA" id="ARBA00011881"/>
    </source>
</evidence>
<evidence type="ECO:0000256" key="2">
    <source>
        <dbReference type="ARBA" id="ARBA00006966"/>
    </source>
</evidence>
<dbReference type="InterPro" id="IPR015422">
    <property type="entry name" value="PyrdxlP-dep_Trfase_small"/>
</dbReference>
<comment type="subunit">
    <text evidence="3">Homotetramer.</text>
</comment>
<organism evidence="6 7">
    <name type="scientific">Massilia aurea</name>
    <dbReference type="NCBI Taxonomy" id="373040"/>
    <lineage>
        <taxon>Bacteria</taxon>
        <taxon>Pseudomonadati</taxon>
        <taxon>Pseudomonadota</taxon>
        <taxon>Betaproteobacteria</taxon>
        <taxon>Burkholderiales</taxon>
        <taxon>Oxalobacteraceae</taxon>
        <taxon>Telluria group</taxon>
        <taxon>Massilia</taxon>
    </lineage>
</organism>
<dbReference type="PANTHER" id="PTHR48097:SF9">
    <property type="entry name" value="L-THREONINE ALDOLASE"/>
    <property type="match status" value="1"/>
</dbReference>
<dbReference type="EMBL" id="JACHBX010000001">
    <property type="protein sequence ID" value="MBB6132986.1"/>
    <property type="molecule type" value="Genomic_DNA"/>
</dbReference>
<dbReference type="PANTHER" id="PTHR48097">
    <property type="entry name" value="L-THREONINE ALDOLASE-RELATED"/>
    <property type="match status" value="1"/>
</dbReference>
<keyword evidence="7" id="KW-1185">Reference proteome</keyword>
<gene>
    <name evidence="6" type="ORF">HD842_001097</name>
</gene>
<name>A0A7X0CCI8_9BURK</name>
<accession>A0A7X0CCI8</accession>
<comment type="caution">
    <text evidence="6">The sequence shown here is derived from an EMBL/GenBank/DDBJ whole genome shotgun (WGS) entry which is preliminary data.</text>
</comment>
<feature type="domain" description="Aromatic amino acid beta-eliminating lyase/threonine aldolase" evidence="5">
    <location>
        <begin position="28"/>
        <end position="294"/>
    </location>
</feature>
<dbReference type="GO" id="GO:0006567">
    <property type="term" value="P:L-threonine catabolic process"/>
    <property type="evidence" value="ECO:0007669"/>
    <property type="project" value="TreeGrafter"/>
</dbReference>
<sequence length="377" mass="41106">MSESALQRRCHTIFPGHRQRRPAEHFAAMAAWCEQHDIDHDVYGNGDLIQSLEAKVAATLGFEAAVFCVSGTMAQVTALRLACLERASRLVALHPTSHIFVHERANYQLLDHFQALPVGDRHRPWTAADLLDVPDRLGAVGLEIPMREIGGQLSPWDELEAIKRGCRERGIHLHMDGARLWEAAAGYGRSAAQIAAGFDSVYVSLYKGLGGLGGAMLAGSSEFVARCAEWFRRQGGNVIHRSPYVVAAAMDFDARLAAMPDYFKRTQHLYAALRAHPAIRVNPAAPQANMLHLHLPVSRDHALAIRDALAAEHGIWLYNRAAHGALPDTSVVEIYVGDNLLAMPDDALRLALQRFADRLAAPPATGHGAPSDPICTG</sequence>
<proteinExistence type="inferred from homology"/>
<evidence type="ECO:0000259" key="5">
    <source>
        <dbReference type="Pfam" id="PF01212"/>
    </source>
</evidence>